<sequence>MTLGHISRTGLAQEDSCPDQAPRFVSLSRSGANRSLSLHFFHLSVSLGALGLFRGCVPVEALCGSLFSSFRYREPCSFCGVAGRPGEDGTSWMNQVST</sequence>
<reference evidence="1" key="2">
    <citation type="submission" date="2015-02" db="UniProtKB">
        <authorList>
            <consortium name="EnsemblMetazoa"/>
        </authorList>
    </citation>
    <scope>IDENTIFICATION</scope>
</reference>
<dbReference type="AlphaFoldDB" id="T1JAW0"/>
<reference evidence="2" key="1">
    <citation type="submission" date="2011-05" db="EMBL/GenBank/DDBJ databases">
        <authorList>
            <person name="Richards S.R."/>
            <person name="Qu J."/>
            <person name="Jiang H."/>
            <person name="Jhangiani S.N."/>
            <person name="Agravi P."/>
            <person name="Goodspeed R."/>
            <person name="Gross S."/>
            <person name="Mandapat C."/>
            <person name="Jackson L."/>
            <person name="Mathew T."/>
            <person name="Pu L."/>
            <person name="Thornton R."/>
            <person name="Saada N."/>
            <person name="Wilczek-Boney K.B."/>
            <person name="Lee S."/>
            <person name="Kovar C."/>
            <person name="Wu Y."/>
            <person name="Scherer S.E."/>
            <person name="Worley K.C."/>
            <person name="Muzny D.M."/>
            <person name="Gibbs R."/>
        </authorList>
    </citation>
    <scope>NUCLEOTIDE SEQUENCE</scope>
    <source>
        <strain evidence="2">Brora</strain>
    </source>
</reference>
<dbReference type="EnsemblMetazoa" id="SMAR010884-RA">
    <property type="protein sequence ID" value="SMAR010884-PA"/>
    <property type="gene ID" value="SMAR010884"/>
</dbReference>
<dbReference type="EMBL" id="JH432004">
    <property type="status" value="NOT_ANNOTATED_CDS"/>
    <property type="molecule type" value="Genomic_DNA"/>
</dbReference>
<protein>
    <submittedName>
        <fullName evidence="1">Uncharacterized protein</fullName>
    </submittedName>
</protein>
<evidence type="ECO:0000313" key="1">
    <source>
        <dbReference type="EnsemblMetazoa" id="SMAR010884-PA"/>
    </source>
</evidence>
<evidence type="ECO:0000313" key="2">
    <source>
        <dbReference type="Proteomes" id="UP000014500"/>
    </source>
</evidence>
<dbReference type="Proteomes" id="UP000014500">
    <property type="component" value="Unassembled WGS sequence"/>
</dbReference>
<keyword evidence="2" id="KW-1185">Reference proteome</keyword>
<organism evidence="1 2">
    <name type="scientific">Strigamia maritima</name>
    <name type="common">European centipede</name>
    <name type="synonym">Geophilus maritimus</name>
    <dbReference type="NCBI Taxonomy" id="126957"/>
    <lineage>
        <taxon>Eukaryota</taxon>
        <taxon>Metazoa</taxon>
        <taxon>Ecdysozoa</taxon>
        <taxon>Arthropoda</taxon>
        <taxon>Myriapoda</taxon>
        <taxon>Chilopoda</taxon>
        <taxon>Pleurostigmophora</taxon>
        <taxon>Geophilomorpha</taxon>
        <taxon>Linotaeniidae</taxon>
        <taxon>Strigamia</taxon>
    </lineage>
</organism>
<proteinExistence type="predicted"/>
<dbReference type="HOGENOM" id="CLU_2336262_0_0_1"/>
<name>T1JAW0_STRMM</name>
<accession>T1JAW0</accession>